<name>A0A6H0ZYL3_9HYPH</name>
<evidence type="ECO:0000313" key="2">
    <source>
        <dbReference type="EMBL" id="QIX24941.1"/>
    </source>
</evidence>
<feature type="transmembrane region" description="Helical" evidence="1">
    <location>
        <begin position="70"/>
        <end position="90"/>
    </location>
</feature>
<evidence type="ECO:0000256" key="1">
    <source>
        <dbReference type="SAM" id="Phobius"/>
    </source>
</evidence>
<keyword evidence="1" id="KW-0472">Membrane</keyword>
<dbReference type="RefSeq" id="WP_136883495.1">
    <property type="nucleotide sequence ID" value="NZ_CP050899.1"/>
</dbReference>
<keyword evidence="1" id="KW-1133">Transmembrane helix</keyword>
<keyword evidence="1" id="KW-0812">Transmembrane</keyword>
<accession>A0A6H0ZYL3</accession>
<dbReference type="AlphaFoldDB" id="A0A6H0ZYL3"/>
<dbReference type="EMBL" id="CP050899">
    <property type="protein sequence ID" value="QIX24941.1"/>
    <property type="molecule type" value="Genomic_DNA"/>
</dbReference>
<organism evidence="2 3">
    <name type="scientific">Agrobacterium pusense</name>
    <dbReference type="NCBI Taxonomy" id="648995"/>
    <lineage>
        <taxon>Bacteria</taxon>
        <taxon>Pseudomonadati</taxon>
        <taxon>Pseudomonadota</taxon>
        <taxon>Alphaproteobacteria</taxon>
        <taxon>Hyphomicrobiales</taxon>
        <taxon>Rhizobiaceae</taxon>
        <taxon>Rhizobium/Agrobacterium group</taxon>
        <taxon>Agrobacterium</taxon>
    </lineage>
</organism>
<sequence>MTLKTLDIAGLFGAPLIWAFNTQLGQILQAVDCGSRTGFTAVAAFLSAGIAFTCGVLSERGRSSTASRMAMFLMSLGVLVALVFSFALLLQGAATLLLNPCAR</sequence>
<proteinExistence type="predicted"/>
<gene>
    <name evidence="2" type="ORF">FOB41_28235</name>
</gene>
<dbReference type="Proteomes" id="UP000500870">
    <property type="component" value="Chromosome 3"/>
</dbReference>
<feature type="transmembrane region" description="Helical" evidence="1">
    <location>
        <begin position="40"/>
        <end position="58"/>
    </location>
</feature>
<protein>
    <submittedName>
        <fullName evidence="2">Uncharacterized protein</fullName>
    </submittedName>
</protein>
<reference evidence="2 3" key="1">
    <citation type="submission" date="2020-04" db="EMBL/GenBank/DDBJ databases">
        <title>FDA dAtabase for Regulatory Grade micrObial Sequences (FDA-ARGOS): Supporting development and validation of Infectious Disease Dx tests.</title>
        <authorList>
            <person name="Sciortino C."/>
            <person name="Tallon L."/>
            <person name="Sadzewicz L."/>
            <person name="Vavikolanu K."/>
            <person name="Mehta A."/>
            <person name="Aluvathingal J."/>
            <person name="Nadendla S."/>
            <person name="Nandy P."/>
            <person name="Geyer C."/>
            <person name="Yan Y."/>
            <person name="Sichtig H."/>
        </authorList>
    </citation>
    <scope>NUCLEOTIDE SEQUENCE [LARGE SCALE GENOMIC DNA]</scope>
    <source>
        <strain evidence="2 3">FDAARGOS_633</strain>
    </source>
</reference>
<evidence type="ECO:0000313" key="3">
    <source>
        <dbReference type="Proteomes" id="UP000500870"/>
    </source>
</evidence>